<proteinExistence type="predicted"/>
<sequence>MSEKDTNNNYLEITSDYITLDANNKSILILNQTEEYVNIKTKEMTIECNDKITLKCGNNTIELSSNSITLKCGSSSIELSSSEINLKSLSINLG</sequence>
<protein>
    <submittedName>
        <fullName evidence="1">Uncharacterized protein</fullName>
    </submittedName>
</protein>
<reference evidence="1 2" key="1">
    <citation type="submission" date="2019-06" db="EMBL/GenBank/DDBJ databases">
        <title>Phylogeography and genetic diversity of Francisella tularensis subsp. holarctica in France (1947-2018).</title>
        <authorList>
            <person name="Kevin M."/>
            <person name="Madani N."/>
            <person name="Maurin M."/>
        </authorList>
    </citation>
    <scope>NUCLEOTIDE SEQUENCE [LARGE SCALE GENOMIC DNA]</scope>
    <source>
        <strain evidence="1 2">ATCC 15482</strain>
    </source>
</reference>
<accession>A0A6I4RUV0</accession>
<dbReference type="Proteomes" id="UP000469081">
    <property type="component" value="Unassembled WGS sequence"/>
</dbReference>
<organism evidence="1 2">
    <name type="scientific">Francisella tularensis</name>
    <dbReference type="NCBI Taxonomy" id="263"/>
    <lineage>
        <taxon>Bacteria</taxon>
        <taxon>Pseudomonadati</taxon>
        <taxon>Pseudomonadota</taxon>
        <taxon>Gammaproteobacteria</taxon>
        <taxon>Thiotrichales</taxon>
        <taxon>Francisellaceae</taxon>
        <taxon>Francisella</taxon>
    </lineage>
</organism>
<name>A0A6I4RUV0_FRATU</name>
<gene>
    <name evidence="1" type="ORF">FNC33_03615</name>
</gene>
<evidence type="ECO:0000313" key="2">
    <source>
        <dbReference type="Proteomes" id="UP000469081"/>
    </source>
</evidence>
<dbReference type="RefSeq" id="WP_003040837.1">
    <property type="nucleotide sequence ID" value="NZ_VJEZ01000004.1"/>
</dbReference>
<dbReference type="AlphaFoldDB" id="A0A6I4RUV0"/>
<evidence type="ECO:0000313" key="1">
    <source>
        <dbReference type="EMBL" id="MWZ39635.1"/>
    </source>
</evidence>
<dbReference type="EMBL" id="VJEZ01000004">
    <property type="protein sequence ID" value="MWZ39635.1"/>
    <property type="molecule type" value="Genomic_DNA"/>
</dbReference>
<comment type="caution">
    <text evidence="1">The sequence shown here is derived from an EMBL/GenBank/DDBJ whole genome shotgun (WGS) entry which is preliminary data.</text>
</comment>